<dbReference type="EMBL" id="CH473955">
    <property type="protein sequence ID" value="EDM09944.1"/>
    <property type="molecule type" value="Genomic_DNA"/>
</dbReference>
<proteinExistence type="predicted"/>
<gene>
    <name evidence="1" type="ORF">rCG_44569</name>
</gene>
<protein>
    <submittedName>
        <fullName evidence="1">RCG44569</fullName>
    </submittedName>
</protein>
<organism evidence="1 2">
    <name type="scientific">Rattus norvegicus</name>
    <name type="common">Rat</name>
    <dbReference type="NCBI Taxonomy" id="10116"/>
    <lineage>
        <taxon>Eukaryota</taxon>
        <taxon>Metazoa</taxon>
        <taxon>Chordata</taxon>
        <taxon>Craniata</taxon>
        <taxon>Vertebrata</taxon>
        <taxon>Euteleostomi</taxon>
        <taxon>Mammalia</taxon>
        <taxon>Eutheria</taxon>
        <taxon>Euarchontoglires</taxon>
        <taxon>Glires</taxon>
        <taxon>Rodentia</taxon>
        <taxon>Myomorpha</taxon>
        <taxon>Muroidea</taxon>
        <taxon>Muridae</taxon>
        <taxon>Murinae</taxon>
        <taxon>Rattus</taxon>
    </lineage>
</organism>
<evidence type="ECO:0000313" key="2">
    <source>
        <dbReference type="Proteomes" id="UP000234681"/>
    </source>
</evidence>
<accession>A6I4I6</accession>
<evidence type="ECO:0000313" key="1">
    <source>
        <dbReference type="EMBL" id="EDM09944.1"/>
    </source>
</evidence>
<dbReference type="AlphaFoldDB" id="A6I4I6"/>
<reference evidence="2" key="1">
    <citation type="submission" date="2005-09" db="EMBL/GenBank/DDBJ databases">
        <authorList>
            <person name="Mural R.J."/>
            <person name="Li P.W."/>
            <person name="Adams M.D."/>
            <person name="Amanatides P.G."/>
            <person name="Baden-Tillson H."/>
            <person name="Barnstead M."/>
            <person name="Chin S.H."/>
            <person name="Dew I."/>
            <person name="Evans C.A."/>
            <person name="Ferriera S."/>
            <person name="Flanigan M."/>
            <person name="Fosler C."/>
            <person name="Glodek A."/>
            <person name="Gu Z."/>
            <person name="Holt R.A."/>
            <person name="Jennings D."/>
            <person name="Kraft C.L."/>
            <person name="Lu F."/>
            <person name="Nguyen T."/>
            <person name="Nusskern D.R."/>
            <person name="Pfannkoch C.M."/>
            <person name="Sitter C."/>
            <person name="Sutton G.G."/>
            <person name="Venter J.C."/>
            <person name="Wang Z."/>
            <person name="Woodage T."/>
            <person name="Zheng X.H."/>
            <person name="Zhong F."/>
        </authorList>
    </citation>
    <scope>NUCLEOTIDE SEQUENCE [LARGE SCALE GENOMIC DNA]</scope>
    <source>
        <strain>BN</strain>
        <strain evidence="2">Sprague-Dawley</strain>
    </source>
</reference>
<dbReference type="Proteomes" id="UP000234681">
    <property type="component" value="Chromosome 2"/>
</dbReference>
<name>A6I4I6_RAT</name>
<sequence length="49" mass="5348">MFSKKTREKNQPTILCPSLVSETGELIVVTANHPALQTGKSTFLLSDSE</sequence>